<dbReference type="AlphaFoldDB" id="A0A0L9VIA1"/>
<dbReference type="Gramene" id="KOM54713">
    <property type="protein sequence ID" value="KOM54713"/>
    <property type="gene ID" value="LR48_Vigan10g060500"/>
</dbReference>
<protein>
    <recommendedName>
        <fullName evidence="3">Ubiquitin-like protease family profile domain-containing protein</fullName>
    </recommendedName>
</protein>
<evidence type="ECO:0008006" key="3">
    <source>
        <dbReference type="Google" id="ProtNLM"/>
    </source>
</evidence>
<gene>
    <name evidence="1" type="ORF">LR48_Vigan10g060500</name>
</gene>
<accession>A0A0L9VIA1</accession>
<evidence type="ECO:0000313" key="2">
    <source>
        <dbReference type="Proteomes" id="UP000053144"/>
    </source>
</evidence>
<name>A0A0L9VIA1_PHAAN</name>
<sequence length="69" mass="8290">MGKNRGQCNKHLDSWECGYYVMSWIKTIIRAVITNHWNECFNSTSTIPEDTIKKIRQEWTTYLRKDGHR</sequence>
<dbReference type="Proteomes" id="UP000053144">
    <property type="component" value="Chromosome 10"/>
</dbReference>
<reference evidence="2" key="1">
    <citation type="journal article" date="2015" name="Proc. Natl. Acad. Sci. U.S.A.">
        <title>Genome sequencing of adzuki bean (Vigna angularis) provides insight into high starch and low fat accumulation and domestication.</title>
        <authorList>
            <person name="Yang K."/>
            <person name="Tian Z."/>
            <person name="Chen C."/>
            <person name="Luo L."/>
            <person name="Zhao B."/>
            <person name="Wang Z."/>
            <person name="Yu L."/>
            <person name="Li Y."/>
            <person name="Sun Y."/>
            <person name="Li W."/>
            <person name="Chen Y."/>
            <person name="Li Y."/>
            <person name="Zhang Y."/>
            <person name="Ai D."/>
            <person name="Zhao J."/>
            <person name="Shang C."/>
            <person name="Ma Y."/>
            <person name="Wu B."/>
            <person name="Wang M."/>
            <person name="Gao L."/>
            <person name="Sun D."/>
            <person name="Zhang P."/>
            <person name="Guo F."/>
            <person name="Wang W."/>
            <person name="Li Y."/>
            <person name="Wang J."/>
            <person name="Varshney R.K."/>
            <person name="Wang J."/>
            <person name="Ling H.Q."/>
            <person name="Wan P."/>
        </authorList>
    </citation>
    <scope>NUCLEOTIDE SEQUENCE</scope>
    <source>
        <strain evidence="2">cv. Jingnong 6</strain>
    </source>
</reference>
<evidence type="ECO:0000313" key="1">
    <source>
        <dbReference type="EMBL" id="KOM54713.1"/>
    </source>
</evidence>
<organism evidence="1 2">
    <name type="scientific">Phaseolus angularis</name>
    <name type="common">Azuki bean</name>
    <name type="synonym">Vigna angularis</name>
    <dbReference type="NCBI Taxonomy" id="3914"/>
    <lineage>
        <taxon>Eukaryota</taxon>
        <taxon>Viridiplantae</taxon>
        <taxon>Streptophyta</taxon>
        <taxon>Embryophyta</taxon>
        <taxon>Tracheophyta</taxon>
        <taxon>Spermatophyta</taxon>
        <taxon>Magnoliopsida</taxon>
        <taxon>eudicotyledons</taxon>
        <taxon>Gunneridae</taxon>
        <taxon>Pentapetalae</taxon>
        <taxon>rosids</taxon>
        <taxon>fabids</taxon>
        <taxon>Fabales</taxon>
        <taxon>Fabaceae</taxon>
        <taxon>Papilionoideae</taxon>
        <taxon>50 kb inversion clade</taxon>
        <taxon>NPAAA clade</taxon>
        <taxon>indigoferoid/millettioid clade</taxon>
        <taxon>Phaseoleae</taxon>
        <taxon>Vigna</taxon>
    </lineage>
</organism>
<proteinExistence type="predicted"/>
<dbReference type="EMBL" id="CM003380">
    <property type="protein sequence ID" value="KOM54713.1"/>
    <property type="molecule type" value="Genomic_DNA"/>
</dbReference>